<comment type="similarity">
    <text evidence="2">Belongs to the bacterial sugar transferase family.</text>
</comment>
<sequence>MYQREKSIWQKHLDFIILDVLCFQIAFIAAFMLRHGLQLPYVDSRYRNLGIIIALVQICAGFFLENYKNILRRGYFEEFKKTFLMVTAVIMVVFTYFFVTKTSDVFSRAVFLQLWVIGGIFIWFMRLVWKRVIRKRMQDEQYLQSLILISTRNKVKETVERLTRKKYTGFYIHGIILTDSRAVGGRIGGIPVVSDAANAPEYLRSHVVDEVFIDAIGDDRLAKRFQDACDEMGITTHLNIGVAKGENTHAIVETFVDYQVITNSICFAEPRQLFVKRVMDIAGGIVGLVLTALLTLIFGPIIYFQSPGPIFFSQERVGRSGRKFKIYKFRSMYPDAEERKKELMEQNKMQGLMFKMDNDPRIIPIGRFMRRTSLDEFPQFLNVLKGDMSLVGTRPPTVDEYEQYEQHHRARLAAKPGLTGMWQVSGRSDIVDFEEVVKLDMKYIHGWNIGLDLRIIFLTVKNMFTGEGSV</sequence>
<dbReference type="Gene3D" id="3.40.50.720">
    <property type="entry name" value="NAD(P)-binding Rossmann-like Domain"/>
    <property type="match status" value="1"/>
</dbReference>
<dbReference type="InterPro" id="IPR003362">
    <property type="entry name" value="Bact_transf"/>
</dbReference>
<feature type="transmembrane region" description="Helical" evidence="7">
    <location>
        <begin position="281"/>
        <end position="304"/>
    </location>
</feature>
<comment type="subcellular location">
    <subcellularLocation>
        <location evidence="1">Membrane</location>
        <topology evidence="1">Multi-pass membrane protein</topology>
    </subcellularLocation>
</comment>
<gene>
    <name evidence="9" type="ORF">OCV99_05125</name>
</gene>
<dbReference type="RefSeq" id="WP_158368852.1">
    <property type="nucleotide sequence ID" value="NZ_JAOQJU010000003.1"/>
</dbReference>
<feature type="transmembrane region" description="Helical" evidence="7">
    <location>
        <begin position="83"/>
        <end position="99"/>
    </location>
</feature>
<keyword evidence="4 7" id="KW-0812">Transmembrane</keyword>
<reference evidence="9 10" key="1">
    <citation type="journal article" date="2021" name="ISME Commun">
        <title>Automated analysis of genomic sequences facilitates high-throughput and comprehensive description of bacteria.</title>
        <authorList>
            <person name="Hitch T.C.A."/>
        </authorList>
    </citation>
    <scope>NUCLEOTIDE SEQUENCE [LARGE SCALE GENOMIC DNA]</scope>
    <source>
        <strain evidence="9 10">Sanger_03</strain>
    </source>
</reference>
<feature type="domain" description="Bacterial sugar transferase" evidence="8">
    <location>
        <begin position="276"/>
        <end position="464"/>
    </location>
</feature>
<evidence type="ECO:0000256" key="4">
    <source>
        <dbReference type="ARBA" id="ARBA00022692"/>
    </source>
</evidence>
<dbReference type="GO" id="GO:0016740">
    <property type="term" value="F:transferase activity"/>
    <property type="evidence" value="ECO:0007669"/>
    <property type="project" value="UniProtKB-KW"/>
</dbReference>
<evidence type="ECO:0000256" key="1">
    <source>
        <dbReference type="ARBA" id="ARBA00004141"/>
    </source>
</evidence>
<dbReference type="EMBL" id="JAOQJU010000003">
    <property type="protein sequence ID" value="MCU6685950.1"/>
    <property type="molecule type" value="Genomic_DNA"/>
</dbReference>
<keyword evidence="6 7" id="KW-0472">Membrane</keyword>
<feature type="transmembrane region" description="Helical" evidence="7">
    <location>
        <begin position="105"/>
        <end position="129"/>
    </location>
</feature>
<organism evidence="9 10">
    <name type="scientific">Dorea acetigenes</name>
    <dbReference type="NCBI Taxonomy" id="2981787"/>
    <lineage>
        <taxon>Bacteria</taxon>
        <taxon>Bacillati</taxon>
        <taxon>Bacillota</taxon>
        <taxon>Clostridia</taxon>
        <taxon>Lachnospirales</taxon>
        <taxon>Lachnospiraceae</taxon>
        <taxon>Dorea</taxon>
    </lineage>
</organism>
<evidence type="ECO:0000256" key="6">
    <source>
        <dbReference type="ARBA" id="ARBA00023136"/>
    </source>
</evidence>
<accession>A0ABT2RKQ2</accession>
<dbReference type="Pfam" id="PF02397">
    <property type="entry name" value="Bac_transf"/>
    <property type="match status" value="1"/>
</dbReference>
<dbReference type="Proteomes" id="UP001652431">
    <property type="component" value="Unassembled WGS sequence"/>
</dbReference>
<feature type="transmembrane region" description="Helical" evidence="7">
    <location>
        <begin position="12"/>
        <end position="33"/>
    </location>
</feature>
<dbReference type="PANTHER" id="PTHR30576:SF10">
    <property type="entry name" value="SLL5057 PROTEIN"/>
    <property type="match status" value="1"/>
</dbReference>
<keyword evidence="10" id="KW-1185">Reference proteome</keyword>
<protein>
    <submittedName>
        <fullName evidence="9">Sugar transferase</fullName>
    </submittedName>
</protein>
<evidence type="ECO:0000256" key="3">
    <source>
        <dbReference type="ARBA" id="ARBA00022679"/>
    </source>
</evidence>
<comment type="caution">
    <text evidence="9">The sequence shown here is derived from an EMBL/GenBank/DDBJ whole genome shotgun (WGS) entry which is preliminary data.</text>
</comment>
<name>A0ABT2RKQ2_9FIRM</name>
<keyword evidence="3 9" id="KW-0808">Transferase</keyword>
<dbReference type="InterPro" id="IPR017475">
    <property type="entry name" value="EPS_sugar_tfrase"/>
</dbReference>
<evidence type="ECO:0000256" key="7">
    <source>
        <dbReference type="SAM" id="Phobius"/>
    </source>
</evidence>
<evidence type="ECO:0000313" key="10">
    <source>
        <dbReference type="Proteomes" id="UP001652431"/>
    </source>
</evidence>
<evidence type="ECO:0000256" key="5">
    <source>
        <dbReference type="ARBA" id="ARBA00022989"/>
    </source>
</evidence>
<evidence type="ECO:0000256" key="2">
    <source>
        <dbReference type="ARBA" id="ARBA00006464"/>
    </source>
</evidence>
<proteinExistence type="inferred from homology"/>
<evidence type="ECO:0000259" key="8">
    <source>
        <dbReference type="Pfam" id="PF02397"/>
    </source>
</evidence>
<feature type="transmembrane region" description="Helical" evidence="7">
    <location>
        <begin position="45"/>
        <end position="63"/>
    </location>
</feature>
<evidence type="ECO:0000313" key="9">
    <source>
        <dbReference type="EMBL" id="MCU6685950.1"/>
    </source>
</evidence>
<dbReference type="NCBIfam" id="TIGR03025">
    <property type="entry name" value="EPS_sugtrans"/>
    <property type="match status" value="1"/>
</dbReference>
<dbReference type="PANTHER" id="PTHR30576">
    <property type="entry name" value="COLANIC BIOSYNTHESIS UDP-GLUCOSE LIPID CARRIER TRANSFERASE"/>
    <property type="match status" value="1"/>
</dbReference>
<dbReference type="Pfam" id="PF13727">
    <property type="entry name" value="CoA_binding_3"/>
    <property type="match status" value="1"/>
</dbReference>
<keyword evidence="5 7" id="KW-1133">Transmembrane helix</keyword>